<reference evidence="2" key="1">
    <citation type="submission" date="2011-08" db="EMBL/GenBank/DDBJ databases">
        <title>The draft genome of Latimeria chalumnae.</title>
        <authorList>
            <person name="Di Palma F."/>
            <person name="Alfoldi J."/>
            <person name="Johnson J."/>
            <person name="Berlin A."/>
            <person name="Gnerre S."/>
            <person name="Jaffe D."/>
            <person name="MacCallum I."/>
            <person name="Young S."/>
            <person name="Walker B.J."/>
            <person name="Lander E."/>
            <person name="Lindblad-Toh K."/>
        </authorList>
    </citation>
    <scope>NUCLEOTIDE SEQUENCE [LARGE SCALE GENOMIC DNA]</scope>
    <source>
        <strain evidence="2">Wild caught</strain>
    </source>
</reference>
<dbReference type="STRING" id="7897.ENSLACP00000013078"/>
<dbReference type="InParanoid" id="H3ATV7"/>
<evidence type="ECO:0000313" key="1">
    <source>
        <dbReference type="Ensembl" id="ENSLACP00000013078.1"/>
    </source>
</evidence>
<dbReference type="OMA" id="SECENYR"/>
<dbReference type="PANTHER" id="PTHR19446">
    <property type="entry name" value="REVERSE TRANSCRIPTASES"/>
    <property type="match status" value="1"/>
</dbReference>
<dbReference type="Proteomes" id="UP000008672">
    <property type="component" value="Unassembled WGS sequence"/>
</dbReference>
<dbReference type="Ensembl" id="ENSLACT00000013174.1">
    <property type="protein sequence ID" value="ENSLACP00000013078.1"/>
    <property type="gene ID" value="ENSLACG00000011521.1"/>
</dbReference>
<protein>
    <recommendedName>
        <fullName evidence="3">Reverse transcriptase domain-containing protein</fullName>
    </recommendedName>
</protein>
<evidence type="ECO:0000313" key="2">
    <source>
        <dbReference type="Proteomes" id="UP000008672"/>
    </source>
</evidence>
<proteinExistence type="predicted"/>
<evidence type="ECO:0008006" key="3">
    <source>
        <dbReference type="Google" id="ProtNLM"/>
    </source>
</evidence>
<dbReference type="EMBL" id="AFYH01170539">
    <property type="status" value="NOT_ANNOTATED_CDS"/>
    <property type="molecule type" value="Genomic_DNA"/>
</dbReference>
<reference evidence="1" key="2">
    <citation type="submission" date="2025-08" db="UniProtKB">
        <authorList>
            <consortium name="Ensembl"/>
        </authorList>
    </citation>
    <scope>IDENTIFICATION</scope>
</reference>
<keyword evidence="2" id="KW-1185">Reference proteome</keyword>
<dbReference type="HOGENOM" id="CLU_118269_0_1_1"/>
<reference evidence="1" key="3">
    <citation type="submission" date="2025-09" db="UniProtKB">
        <authorList>
            <consortium name="Ensembl"/>
        </authorList>
    </citation>
    <scope>IDENTIFICATION</scope>
</reference>
<dbReference type="eggNOG" id="KOG1075">
    <property type="taxonomic scope" value="Eukaryota"/>
</dbReference>
<dbReference type="GeneTree" id="ENSGT01150000289218"/>
<sequence length="98" mass="11123">EKLSSTNKGEQMPEFLEVKISIESLKKKKAPGSDNITTELLQAGEEHTVKVMHMLFNKIYKQEQVPSEWGKAIILPIYKKGDKSECENYRGISLLSVL</sequence>
<dbReference type="AlphaFoldDB" id="H3ATV7"/>
<accession>H3ATV7</accession>
<organism evidence="1 2">
    <name type="scientific">Latimeria chalumnae</name>
    <name type="common">Coelacanth</name>
    <dbReference type="NCBI Taxonomy" id="7897"/>
    <lineage>
        <taxon>Eukaryota</taxon>
        <taxon>Metazoa</taxon>
        <taxon>Chordata</taxon>
        <taxon>Craniata</taxon>
        <taxon>Vertebrata</taxon>
        <taxon>Euteleostomi</taxon>
        <taxon>Coelacanthiformes</taxon>
        <taxon>Coelacanthidae</taxon>
        <taxon>Latimeria</taxon>
    </lineage>
</organism>
<name>H3ATV7_LATCH</name>